<proteinExistence type="predicted"/>
<keyword evidence="3" id="KW-1185">Reference proteome</keyword>
<dbReference type="Proteomes" id="UP001460888">
    <property type="component" value="Unassembled WGS sequence"/>
</dbReference>
<sequence>MKGATIKRFTSLHTWTGITTGVLLFVAFYAGALTVYKAEIDAWANPVVHAELEAERTERLFTPQQAVEAFINSPHFTPDFYLFSSRYRTHLPDGGETPGRYAIYWSERVDGERVGWDVFEPGGQPIQSNAATTSQAANFIELLHFTMGLPETFGTYLFGAVTLLYGVALLSGLVIHLPHLVKDLFSMRIGSNLKLFWQDAHNVIGVLSLPFHLMFVVTSLVLALTLVAILGTSFFTLGNQFPTDRIGELYEVAPHPAASDTPADMLDVPTLFARVKEIQPDFTVSSIHWHGYGTATAAAEISGDYPDSLISSADIQLDASTGALQGANLPGAHNPALAASGVVVSLHFARFGEGLGRQLVRLSYLLLGLLGAFLFYSGNLLWIETRRKRRNTQQPHLHHALARLTVAGCLGTVLGISLLLLTAKLLPAESLLRAAWVPNAWYLGLAASAAWVLLRPVWRGTVEVLWACAVITAAVPIANAIIYMPPWQSALIAPGVFGVDLVALLLAIGFALTARAAARRAHNGQPNSVWADTPRLATHEGASL</sequence>
<name>A0ABV2AZH8_9GAMM</name>
<keyword evidence="1" id="KW-0812">Transmembrane</keyword>
<feature type="transmembrane region" description="Helical" evidence="1">
    <location>
        <begin position="439"/>
        <end position="457"/>
    </location>
</feature>
<protein>
    <submittedName>
        <fullName evidence="2">PepSY-associated TM helix family protein</fullName>
    </submittedName>
</protein>
<dbReference type="RefSeq" id="WP_353110540.1">
    <property type="nucleotide sequence ID" value="NZ_APND01000002.1"/>
</dbReference>
<dbReference type="InterPro" id="IPR005625">
    <property type="entry name" value="PepSY-ass_TM"/>
</dbReference>
<dbReference type="EMBL" id="APND01000002">
    <property type="protein sequence ID" value="MES1929041.1"/>
    <property type="molecule type" value="Genomic_DNA"/>
</dbReference>
<feature type="transmembrane region" description="Helical" evidence="1">
    <location>
        <begin position="12"/>
        <end position="36"/>
    </location>
</feature>
<feature type="transmembrane region" description="Helical" evidence="1">
    <location>
        <begin position="362"/>
        <end position="383"/>
    </location>
</feature>
<feature type="transmembrane region" description="Helical" evidence="1">
    <location>
        <begin position="464"/>
        <end position="484"/>
    </location>
</feature>
<evidence type="ECO:0000313" key="2">
    <source>
        <dbReference type="EMBL" id="MES1929041.1"/>
    </source>
</evidence>
<feature type="transmembrane region" description="Helical" evidence="1">
    <location>
        <begin position="156"/>
        <end position="181"/>
    </location>
</feature>
<dbReference type="PANTHER" id="PTHR34219:SF9">
    <property type="entry name" value="IRON-REGULATED INNER MEMBRANE PROTEIN"/>
    <property type="match status" value="1"/>
</dbReference>
<dbReference type="Pfam" id="PF03929">
    <property type="entry name" value="PepSY_TM"/>
    <property type="match status" value="1"/>
</dbReference>
<keyword evidence="1" id="KW-1133">Transmembrane helix</keyword>
<evidence type="ECO:0000313" key="3">
    <source>
        <dbReference type="Proteomes" id="UP001460888"/>
    </source>
</evidence>
<comment type="caution">
    <text evidence="2">The sequence shown here is derived from an EMBL/GenBank/DDBJ whole genome shotgun (WGS) entry which is preliminary data.</text>
</comment>
<keyword evidence="1" id="KW-0472">Membrane</keyword>
<feature type="transmembrane region" description="Helical" evidence="1">
    <location>
        <begin position="202"/>
        <end position="235"/>
    </location>
</feature>
<feature type="transmembrane region" description="Helical" evidence="1">
    <location>
        <begin position="404"/>
        <end position="427"/>
    </location>
</feature>
<organism evidence="2 3">
    <name type="scientific">Salinisphaera dokdonensis CL-ES53</name>
    <dbReference type="NCBI Taxonomy" id="1304272"/>
    <lineage>
        <taxon>Bacteria</taxon>
        <taxon>Pseudomonadati</taxon>
        <taxon>Pseudomonadota</taxon>
        <taxon>Gammaproteobacteria</taxon>
        <taxon>Salinisphaerales</taxon>
        <taxon>Salinisphaeraceae</taxon>
        <taxon>Salinisphaera</taxon>
    </lineage>
</organism>
<evidence type="ECO:0000256" key="1">
    <source>
        <dbReference type="SAM" id="Phobius"/>
    </source>
</evidence>
<gene>
    <name evidence="2" type="ORF">SADO_07292</name>
</gene>
<accession>A0ABV2AZH8</accession>
<dbReference type="PANTHER" id="PTHR34219">
    <property type="entry name" value="IRON-REGULATED INNER MEMBRANE PROTEIN-RELATED"/>
    <property type="match status" value="1"/>
</dbReference>
<feature type="transmembrane region" description="Helical" evidence="1">
    <location>
        <begin position="490"/>
        <end position="512"/>
    </location>
</feature>
<reference evidence="2 3" key="1">
    <citation type="submission" date="2013-03" db="EMBL/GenBank/DDBJ databases">
        <title>Salinisphaera dokdonensis CL-ES53 Genome Sequencing.</title>
        <authorList>
            <person name="Li C."/>
            <person name="Lai Q."/>
            <person name="Shao Z."/>
        </authorList>
    </citation>
    <scope>NUCLEOTIDE SEQUENCE [LARGE SCALE GENOMIC DNA]</scope>
    <source>
        <strain evidence="2 3">CL-ES53</strain>
    </source>
</reference>